<evidence type="ECO:0000313" key="6">
    <source>
        <dbReference type="EMBL" id="ATA18264.1"/>
    </source>
</evidence>
<dbReference type="GO" id="GO:0019394">
    <property type="term" value="P:glucarate catabolic process"/>
    <property type="evidence" value="ECO:0007669"/>
    <property type="project" value="InterPro"/>
</dbReference>
<dbReference type="EMBL" id="CP014136">
    <property type="protein sequence ID" value="ATA18264.1"/>
    <property type="molecule type" value="Genomic_DNA"/>
</dbReference>
<dbReference type="InterPro" id="IPR040442">
    <property type="entry name" value="Pyrv_kinase-like_dom_sf"/>
</dbReference>
<keyword evidence="7" id="KW-1185">Reference proteome</keyword>
<keyword evidence="1" id="KW-0479">Metal-binding</keyword>
<dbReference type="InterPro" id="IPR050251">
    <property type="entry name" value="HpcH-HpaI_aldolase"/>
</dbReference>
<dbReference type="GO" id="GO:0008672">
    <property type="term" value="F:2-dehydro-3-deoxyglucarate aldolase activity"/>
    <property type="evidence" value="ECO:0007669"/>
    <property type="project" value="InterPro"/>
</dbReference>
<evidence type="ECO:0000256" key="2">
    <source>
        <dbReference type="ARBA" id="ARBA00022842"/>
    </source>
</evidence>
<dbReference type="AlphaFoldDB" id="A0A250AWG7"/>
<dbReference type="InterPro" id="IPR005000">
    <property type="entry name" value="Aldolase/citrate-lyase_domain"/>
</dbReference>
<keyword evidence="3" id="KW-0456">Lyase</keyword>
<comment type="catalytic activity">
    <reaction evidence="4">
        <text>D-glyceraldehyde + pyruvate = 2-dehydro-3-deoxy-L-galactonate</text>
        <dbReference type="Rhea" id="RHEA:80055"/>
        <dbReference type="ChEBI" id="CHEBI:15361"/>
        <dbReference type="ChEBI" id="CHEBI:17378"/>
        <dbReference type="ChEBI" id="CHEBI:75545"/>
    </reaction>
</comment>
<dbReference type="Proteomes" id="UP000217182">
    <property type="component" value="Chromosome"/>
</dbReference>
<dbReference type="PANTHER" id="PTHR30502:SF4">
    <property type="entry name" value="5-KETO-4-DEOXY-D-GLUCARATE ALDOLASE"/>
    <property type="match status" value="1"/>
</dbReference>
<dbReference type="SUPFAM" id="SSF51621">
    <property type="entry name" value="Phosphoenolpyruvate/pyruvate domain"/>
    <property type="match status" value="1"/>
</dbReference>
<dbReference type="RefSeq" id="WP_095844859.1">
    <property type="nucleotide sequence ID" value="NZ_CAMKXY010000001.1"/>
</dbReference>
<dbReference type="Pfam" id="PF03328">
    <property type="entry name" value="HpcH_HpaI"/>
    <property type="match status" value="1"/>
</dbReference>
<dbReference type="InterPro" id="IPR017648">
    <property type="entry name" value="GarL"/>
</dbReference>
<dbReference type="Gene3D" id="3.20.20.60">
    <property type="entry name" value="Phosphoenolpyruvate-binding domains"/>
    <property type="match status" value="1"/>
</dbReference>
<keyword evidence="2" id="KW-0460">Magnesium</keyword>
<accession>A0A250AWG7</accession>
<sequence length="257" mass="28072">MNTCINEFRKNVLSQKNQIGCWSSLGSPITTEILGYAGFDWLLLDGEHACNDIMTFIPQLMALKDSRSAPVVRPEWNDVIVIKRLLDIGFSNFLIPFIDTEADAIKAVTATRYPPQGIRGISLAQRNNKYGTVPDYFANINDNICIMAQIESQTGIDNAEKIAAVDGIDVLFVGPSDLSANLGYFSDLHHPEMQKAIQHVFDVARAHHKAAGILAPVEADAQRYLAMGATCVAVGSDLGLFRAATKKLADGFITKES</sequence>
<evidence type="ECO:0000256" key="4">
    <source>
        <dbReference type="ARBA" id="ARBA00045074"/>
    </source>
</evidence>
<evidence type="ECO:0000259" key="5">
    <source>
        <dbReference type="Pfam" id="PF03328"/>
    </source>
</evidence>
<dbReference type="KEGG" id="gqu:AWC35_02245"/>
<protein>
    <submittedName>
        <fullName evidence="6">5-keto-4-deoxy-D-glucarate aldolase</fullName>
    </submittedName>
</protein>
<evidence type="ECO:0000256" key="1">
    <source>
        <dbReference type="ARBA" id="ARBA00022723"/>
    </source>
</evidence>
<dbReference type="NCBIfam" id="NF007849">
    <property type="entry name" value="PRK10558.1"/>
    <property type="match status" value="1"/>
</dbReference>
<gene>
    <name evidence="6" type="ORF">AWC35_02245</name>
</gene>
<proteinExistence type="predicted"/>
<name>A0A250AWG7_9GAMM</name>
<dbReference type="NCBIfam" id="TIGR03239">
    <property type="entry name" value="GarL"/>
    <property type="match status" value="1"/>
</dbReference>
<dbReference type="PANTHER" id="PTHR30502">
    <property type="entry name" value="2-KETO-3-DEOXY-L-RHAMNONATE ALDOLASE"/>
    <property type="match status" value="1"/>
</dbReference>
<evidence type="ECO:0000256" key="3">
    <source>
        <dbReference type="ARBA" id="ARBA00023239"/>
    </source>
</evidence>
<evidence type="ECO:0000313" key="7">
    <source>
        <dbReference type="Proteomes" id="UP000217182"/>
    </source>
</evidence>
<dbReference type="OrthoDB" id="86160at2"/>
<reference evidence="6 7" key="1">
    <citation type="submission" date="2016-01" db="EMBL/GenBank/DDBJ databases">
        <authorList>
            <person name="Oliw E.H."/>
        </authorList>
    </citation>
    <scope>NUCLEOTIDE SEQUENCE [LARGE SCALE GENOMIC DNA]</scope>
    <source>
        <strain evidence="6 7">FRB97</strain>
    </source>
</reference>
<organism evidence="6 7">
    <name type="scientific">Gibbsiella quercinecans</name>
    <dbReference type="NCBI Taxonomy" id="929813"/>
    <lineage>
        <taxon>Bacteria</taxon>
        <taxon>Pseudomonadati</taxon>
        <taxon>Pseudomonadota</taxon>
        <taxon>Gammaproteobacteria</taxon>
        <taxon>Enterobacterales</taxon>
        <taxon>Yersiniaceae</taxon>
        <taxon>Gibbsiella</taxon>
    </lineage>
</organism>
<dbReference type="GO" id="GO:0046872">
    <property type="term" value="F:metal ion binding"/>
    <property type="evidence" value="ECO:0007669"/>
    <property type="project" value="UniProtKB-KW"/>
</dbReference>
<dbReference type="FunFam" id="3.20.20.60:FF:000004">
    <property type="entry name" value="5-keto-4-deoxy-D-glucarate aldolase"/>
    <property type="match status" value="1"/>
</dbReference>
<dbReference type="InterPro" id="IPR015813">
    <property type="entry name" value="Pyrv/PenolPyrv_kinase-like_dom"/>
</dbReference>
<dbReference type="GO" id="GO:0005737">
    <property type="term" value="C:cytoplasm"/>
    <property type="evidence" value="ECO:0007669"/>
    <property type="project" value="TreeGrafter"/>
</dbReference>
<feature type="domain" description="HpcH/HpaI aldolase/citrate lyase" evidence="5">
    <location>
        <begin position="18"/>
        <end position="243"/>
    </location>
</feature>